<proteinExistence type="inferred from homology"/>
<dbReference type="HOGENOM" id="CLU_014658_3_3_5"/>
<evidence type="ECO:0000256" key="4">
    <source>
        <dbReference type="ARBA" id="ARBA00022741"/>
    </source>
</evidence>
<dbReference type="Pfam" id="PF00733">
    <property type="entry name" value="Asn_synthase"/>
    <property type="match status" value="1"/>
</dbReference>
<dbReference type="PANTHER" id="PTHR43284">
    <property type="entry name" value="ASPARAGINE SYNTHETASE (GLUTAMINE-HYDROLYZING)"/>
    <property type="match status" value="1"/>
</dbReference>
<dbReference type="GO" id="GO:0006529">
    <property type="term" value="P:asparagine biosynthetic process"/>
    <property type="evidence" value="ECO:0007669"/>
    <property type="project" value="InterPro"/>
</dbReference>
<dbReference type="EMBL" id="AOSK01000094">
    <property type="protein sequence ID" value="EYD75056.1"/>
    <property type="molecule type" value="Genomic_DNA"/>
</dbReference>
<dbReference type="InterPro" id="IPR006426">
    <property type="entry name" value="Asn_synth_AEB"/>
</dbReference>
<evidence type="ECO:0000256" key="3">
    <source>
        <dbReference type="ARBA" id="ARBA00012737"/>
    </source>
</evidence>
<dbReference type="CDD" id="cd00712">
    <property type="entry name" value="AsnB"/>
    <property type="match status" value="1"/>
</dbReference>
<comment type="catalytic activity">
    <reaction evidence="7">
        <text>L-aspartate + L-glutamine + ATP + H2O = L-asparagine + L-glutamate + AMP + diphosphate + H(+)</text>
        <dbReference type="Rhea" id="RHEA:12228"/>
        <dbReference type="ChEBI" id="CHEBI:15377"/>
        <dbReference type="ChEBI" id="CHEBI:15378"/>
        <dbReference type="ChEBI" id="CHEBI:29985"/>
        <dbReference type="ChEBI" id="CHEBI:29991"/>
        <dbReference type="ChEBI" id="CHEBI:30616"/>
        <dbReference type="ChEBI" id="CHEBI:33019"/>
        <dbReference type="ChEBI" id="CHEBI:58048"/>
        <dbReference type="ChEBI" id="CHEBI:58359"/>
        <dbReference type="ChEBI" id="CHEBI:456215"/>
        <dbReference type="EC" id="6.3.5.4"/>
    </reaction>
</comment>
<comment type="similarity">
    <text evidence="2">Belongs to the asparagine synthetase family.</text>
</comment>
<evidence type="ECO:0000313" key="11">
    <source>
        <dbReference type="Proteomes" id="UP000019666"/>
    </source>
</evidence>
<dbReference type="SUPFAM" id="SSF56235">
    <property type="entry name" value="N-terminal nucleophile aminohydrolases (Ntn hydrolases)"/>
    <property type="match status" value="1"/>
</dbReference>
<keyword evidence="4 8" id="KW-0547">Nucleotide-binding</keyword>
<dbReference type="InterPro" id="IPR051786">
    <property type="entry name" value="ASN_synthetase/amidase"/>
</dbReference>
<dbReference type="AlphaFoldDB" id="A0A017HL53"/>
<dbReference type="Proteomes" id="UP000019666">
    <property type="component" value="Unassembled WGS sequence"/>
</dbReference>
<dbReference type="InterPro" id="IPR014729">
    <property type="entry name" value="Rossmann-like_a/b/a_fold"/>
</dbReference>
<evidence type="ECO:0000256" key="2">
    <source>
        <dbReference type="ARBA" id="ARBA00005752"/>
    </source>
</evidence>
<evidence type="ECO:0000256" key="6">
    <source>
        <dbReference type="ARBA" id="ARBA00022962"/>
    </source>
</evidence>
<feature type="binding site" evidence="8">
    <location>
        <position position="293"/>
    </location>
    <ligand>
        <name>ATP</name>
        <dbReference type="ChEBI" id="CHEBI:30616"/>
    </ligand>
</feature>
<keyword evidence="10" id="KW-0436">Ligase</keyword>
<dbReference type="InterPro" id="IPR029055">
    <property type="entry name" value="Ntn_hydrolases_N"/>
</dbReference>
<organism evidence="10 11">
    <name type="scientific">Rubellimicrobium mesophilum DSM 19309</name>
    <dbReference type="NCBI Taxonomy" id="442562"/>
    <lineage>
        <taxon>Bacteria</taxon>
        <taxon>Pseudomonadati</taxon>
        <taxon>Pseudomonadota</taxon>
        <taxon>Alphaproteobacteria</taxon>
        <taxon>Rhodobacterales</taxon>
        <taxon>Roseobacteraceae</taxon>
        <taxon>Rubellimicrobium</taxon>
    </lineage>
</organism>
<dbReference type="InterPro" id="IPR017932">
    <property type="entry name" value="GATase_2_dom"/>
</dbReference>
<evidence type="ECO:0000256" key="5">
    <source>
        <dbReference type="ARBA" id="ARBA00022840"/>
    </source>
</evidence>
<feature type="binding site" evidence="8">
    <location>
        <position position="97"/>
    </location>
    <ligand>
        <name>L-glutamine</name>
        <dbReference type="ChEBI" id="CHEBI:58359"/>
    </ligand>
</feature>
<dbReference type="GO" id="GO:0004066">
    <property type="term" value="F:asparagine synthase (glutamine-hydrolyzing) activity"/>
    <property type="evidence" value="ECO:0007669"/>
    <property type="project" value="UniProtKB-EC"/>
</dbReference>
<dbReference type="PROSITE" id="PS51278">
    <property type="entry name" value="GATASE_TYPE_2"/>
    <property type="match status" value="1"/>
</dbReference>
<evidence type="ECO:0000256" key="1">
    <source>
        <dbReference type="ARBA" id="ARBA00005187"/>
    </source>
</evidence>
<dbReference type="STRING" id="442562.Rumeso_03384"/>
<dbReference type="PATRIC" id="fig|442562.3.peg.3330"/>
<dbReference type="InterPro" id="IPR033738">
    <property type="entry name" value="AsnB_N"/>
</dbReference>
<keyword evidence="5 8" id="KW-0067">ATP-binding</keyword>
<dbReference type="EC" id="6.3.5.4" evidence="3"/>
<keyword evidence="6" id="KW-0315">Glutamine amidotransferase</keyword>
<keyword evidence="11" id="KW-1185">Reference proteome</keyword>
<evidence type="ECO:0000256" key="7">
    <source>
        <dbReference type="ARBA" id="ARBA00048741"/>
    </source>
</evidence>
<dbReference type="GO" id="GO:0005524">
    <property type="term" value="F:ATP binding"/>
    <property type="evidence" value="ECO:0007669"/>
    <property type="project" value="UniProtKB-KW"/>
</dbReference>
<dbReference type="Pfam" id="PF13537">
    <property type="entry name" value="GATase_7"/>
    <property type="match status" value="1"/>
</dbReference>
<protein>
    <recommendedName>
        <fullName evidence="3">asparagine synthase (glutamine-hydrolyzing)</fullName>
        <ecNumber evidence="3">6.3.5.4</ecNumber>
    </recommendedName>
</protein>
<evidence type="ECO:0000256" key="8">
    <source>
        <dbReference type="PIRSR" id="PIRSR001589-2"/>
    </source>
</evidence>
<feature type="domain" description="Glutamine amidotransferase type-2" evidence="9">
    <location>
        <begin position="5"/>
        <end position="213"/>
    </location>
</feature>
<evidence type="ECO:0000259" key="9">
    <source>
        <dbReference type="PROSITE" id="PS51278"/>
    </source>
</evidence>
<dbReference type="CDD" id="cd01991">
    <property type="entry name" value="Asn_synthase_B_C"/>
    <property type="match status" value="1"/>
</dbReference>
<evidence type="ECO:0000313" key="10">
    <source>
        <dbReference type="EMBL" id="EYD75056.1"/>
    </source>
</evidence>
<dbReference type="Gene3D" id="3.40.50.620">
    <property type="entry name" value="HUPs"/>
    <property type="match status" value="2"/>
</dbReference>
<dbReference type="PIRSF" id="PIRSF001589">
    <property type="entry name" value="Asn_synthetase_glu-h"/>
    <property type="match status" value="1"/>
</dbReference>
<reference evidence="10 11" key="1">
    <citation type="submission" date="2013-02" db="EMBL/GenBank/DDBJ databases">
        <authorList>
            <person name="Fiebig A."/>
            <person name="Goeker M."/>
            <person name="Klenk H.-P.P."/>
        </authorList>
    </citation>
    <scope>NUCLEOTIDE SEQUENCE [LARGE SCALE GENOMIC DNA]</scope>
    <source>
        <strain evidence="10 11">DSM 19309</strain>
    </source>
</reference>
<dbReference type="PANTHER" id="PTHR43284:SF1">
    <property type="entry name" value="ASPARAGINE SYNTHETASE"/>
    <property type="match status" value="1"/>
</dbReference>
<comment type="caution">
    <text evidence="10">The sequence shown here is derived from an EMBL/GenBank/DDBJ whole genome shotgun (WGS) entry which is preliminary data.</text>
</comment>
<dbReference type="OrthoDB" id="9763290at2"/>
<dbReference type="Gene3D" id="3.60.20.10">
    <property type="entry name" value="Glutamine Phosphoribosylpyrophosphate, subunit 1, domain 1"/>
    <property type="match status" value="1"/>
</dbReference>
<name>A0A017HL53_9RHOB</name>
<dbReference type="RefSeq" id="WP_037279738.1">
    <property type="nucleotide sequence ID" value="NZ_KK088564.1"/>
</dbReference>
<accession>A0A017HL53</accession>
<sequence length="639" mass="68944">MSGICGLWRLDGGPAGGASAIAALLERRGPDGTRLWEDGAVALGHALLATTPEALRERLPLTDPATGCTITADVRLDNRDELIAALDLGPAGRGMGDGELILRAWLAWGEGAPGRLLGDFAFAIWDPRARRLFAARDPMGMRPLVYAHRPGRLFAFATEVRAVLAAPGVPAHLDEGRIADFLEGELEGIDFTSTFFQGVLRLPPAHALTVDMGGLRLRRFWAPEPRPELRLPGDAAYAEAFREVLTEAVRCRLRSAGPVGSMLSGGMDSGAVAAVASRLLAAEGRGPLPTFSVLGPDPATCPETRAIRAALTMPNLDPHLLDWSEPGPWREEILGLLRDMDEPFDGHANLVRGVYAMAHRAGVRVVLDGVGGDIVLADGGRIMELVRRLRWREAWGEAAAERRLHPARPPAWRSLAAHLRQAATPAWARRLKRALRPLPPGRPTLGLLSPEFAARIGLAERQARDLAQEIDGWPPPSEVLAHTIGRAYLTAARERYDRIASALAVEPRDPFLDRRVIDLCLSLPPGQRRAGGWPKIVLRRAMAGLLPDEVVWRRGKEHLGFATTSAVLAAWPGWPDRLAEARPALGRYVHPALFASDGGAPGLVGSAMAEDQWEALFLALWLDRHGPTAAAADPAARTG</sequence>
<comment type="pathway">
    <text evidence="1">Amino-acid biosynthesis; L-asparagine biosynthesis; L-asparagine from L-aspartate (L-Gln route): step 1/1.</text>
</comment>
<dbReference type="SUPFAM" id="SSF52402">
    <property type="entry name" value="Adenine nucleotide alpha hydrolases-like"/>
    <property type="match status" value="1"/>
</dbReference>
<dbReference type="InterPro" id="IPR001962">
    <property type="entry name" value="Asn_synthase"/>
</dbReference>
<gene>
    <name evidence="10" type="ORF">Rumeso_03384</name>
</gene>